<name>A0A382WG72_9ZZZZ</name>
<organism evidence="1">
    <name type="scientific">marine metagenome</name>
    <dbReference type="NCBI Taxonomy" id="408172"/>
    <lineage>
        <taxon>unclassified sequences</taxon>
        <taxon>metagenomes</taxon>
        <taxon>ecological metagenomes</taxon>
    </lineage>
</organism>
<accession>A0A382WG72</accession>
<reference evidence="1" key="1">
    <citation type="submission" date="2018-05" db="EMBL/GenBank/DDBJ databases">
        <authorList>
            <person name="Lanie J.A."/>
            <person name="Ng W.-L."/>
            <person name="Kazmierczak K.M."/>
            <person name="Andrzejewski T.M."/>
            <person name="Davidsen T.M."/>
            <person name="Wayne K.J."/>
            <person name="Tettelin H."/>
            <person name="Glass J.I."/>
            <person name="Rusch D."/>
            <person name="Podicherti R."/>
            <person name="Tsui H.-C.T."/>
            <person name="Winkler M.E."/>
        </authorList>
    </citation>
    <scope>NUCLEOTIDE SEQUENCE</scope>
</reference>
<proteinExistence type="predicted"/>
<sequence length="37" mass="3863">MNSPTPEELRFELSSLTLAGKAWGPSEGTTILAITSG</sequence>
<gene>
    <name evidence="1" type="ORF">METZ01_LOCUS410458</name>
</gene>
<evidence type="ECO:0000313" key="1">
    <source>
        <dbReference type="EMBL" id="SVD57604.1"/>
    </source>
</evidence>
<dbReference type="EMBL" id="UINC01159495">
    <property type="protein sequence ID" value="SVD57604.1"/>
    <property type="molecule type" value="Genomic_DNA"/>
</dbReference>
<protein>
    <submittedName>
        <fullName evidence="1">Uncharacterized protein</fullName>
    </submittedName>
</protein>
<dbReference type="AlphaFoldDB" id="A0A382WG72"/>